<keyword evidence="2" id="KW-0902">Two-component regulatory system</keyword>
<accession>A0AAJ1IEV1</accession>
<dbReference type="Gene3D" id="3.40.50.2300">
    <property type="match status" value="1"/>
</dbReference>
<name>A0AAJ1IEV1_9SPIO</name>
<dbReference type="SMART" id="SM00448">
    <property type="entry name" value="REC"/>
    <property type="match status" value="1"/>
</dbReference>
<keyword evidence="3" id="KW-0805">Transcription regulation</keyword>
<evidence type="ECO:0000256" key="3">
    <source>
        <dbReference type="ARBA" id="ARBA00023015"/>
    </source>
</evidence>
<feature type="domain" description="Response regulatory" evidence="8">
    <location>
        <begin position="7"/>
        <end position="121"/>
    </location>
</feature>
<feature type="modified residue" description="4-aspartylphosphate" evidence="6">
    <location>
        <position position="56"/>
    </location>
</feature>
<sequence length="247" mass="27598">MAEEKKKILIVEDEPGVQITLEDRLNSEGYNVTVRGDGIEGEKEILTGNHDLVLLDVMMPGKDGFSVCRDVRKAGVETPILMLTARDTNIDTVTGLRFGADDYLPKPFDMQVLLARIEALLRRAASKQQTAGGAAADSPAGQQPEKVVFGRFILDRSRGLLEQKLDDGSVEAVELNAQEYKLLEYLAQHSGRIISRNAILDDVWGYESEITTRTVDVHIAKLRQRLGESEMPRHILTYRGRGYKFEL</sequence>
<dbReference type="Gene3D" id="1.10.10.10">
    <property type="entry name" value="Winged helix-like DNA-binding domain superfamily/Winged helix DNA-binding domain"/>
    <property type="match status" value="1"/>
</dbReference>
<dbReference type="EMBL" id="JAQQAL010000015">
    <property type="protein sequence ID" value="MDC7226647.1"/>
    <property type="molecule type" value="Genomic_DNA"/>
</dbReference>
<proteinExistence type="predicted"/>
<evidence type="ECO:0000256" key="5">
    <source>
        <dbReference type="ARBA" id="ARBA00023163"/>
    </source>
</evidence>
<dbReference type="InterPro" id="IPR001867">
    <property type="entry name" value="OmpR/PhoB-type_DNA-bd"/>
</dbReference>
<evidence type="ECO:0000256" key="7">
    <source>
        <dbReference type="PROSITE-ProRule" id="PRU01091"/>
    </source>
</evidence>
<dbReference type="InterPro" id="IPR011006">
    <property type="entry name" value="CheY-like_superfamily"/>
</dbReference>
<organism evidence="10 11">
    <name type="scientific">Candidatus Thalassospirochaeta sargassi</name>
    <dbReference type="NCBI Taxonomy" id="3119039"/>
    <lineage>
        <taxon>Bacteria</taxon>
        <taxon>Pseudomonadati</taxon>
        <taxon>Spirochaetota</taxon>
        <taxon>Spirochaetia</taxon>
        <taxon>Spirochaetales</taxon>
        <taxon>Spirochaetaceae</taxon>
        <taxon>Candidatus Thalassospirochaeta</taxon>
    </lineage>
</organism>
<dbReference type="InterPro" id="IPR039420">
    <property type="entry name" value="WalR-like"/>
</dbReference>
<dbReference type="Proteomes" id="UP001221217">
    <property type="component" value="Unassembled WGS sequence"/>
</dbReference>
<dbReference type="GO" id="GO:0000976">
    <property type="term" value="F:transcription cis-regulatory region binding"/>
    <property type="evidence" value="ECO:0007669"/>
    <property type="project" value="TreeGrafter"/>
</dbReference>
<feature type="DNA-binding region" description="OmpR/PhoB-type" evidence="7">
    <location>
        <begin position="144"/>
        <end position="247"/>
    </location>
</feature>
<reference evidence="10 11" key="1">
    <citation type="submission" date="2022-12" db="EMBL/GenBank/DDBJ databases">
        <title>Metagenome assembled genome from gulf of manar.</title>
        <authorList>
            <person name="Kohli P."/>
            <person name="Pk S."/>
            <person name="Venkata Ramana C."/>
            <person name="Sasikala C."/>
        </authorList>
    </citation>
    <scope>NUCLEOTIDE SEQUENCE [LARGE SCALE GENOMIC DNA]</scope>
    <source>
        <strain evidence="10">JB008</strain>
    </source>
</reference>
<evidence type="ECO:0000256" key="1">
    <source>
        <dbReference type="ARBA" id="ARBA00022553"/>
    </source>
</evidence>
<dbReference type="PANTHER" id="PTHR48111:SF1">
    <property type="entry name" value="TWO-COMPONENT RESPONSE REGULATOR ORR33"/>
    <property type="match status" value="1"/>
</dbReference>
<dbReference type="GO" id="GO:0006355">
    <property type="term" value="P:regulation of DNA-templated transcription"/>
    <property type="evidence" value="ECO:0007669"/>
    <property type="project" value="InterPro"/>
</dbReference>
<dbReference type="SMART" id="SM00862">
    <property type="entry name" value="Trans_reg_C"/>
    <property type="match status" value="1"/>
</dbReference>
<evidence type="ECO:0000259" key="9">
    <source>
        <dbReference type="PROSITE" id="PS51755"/>
    </source>
</evidence>
<dbReference type="AlphaFoldDB" id="A0AAJ1IEV1"/>
<dbReference type="FunFam" id="3.40.50.2300:FF:000001">
    <property type="entry name" value="DNA-binding response regulator PhoB"/>
    <property type="match status" value="1"/>
</dbReference>
<evidence type="ECO:0000256" key="6">
    <source>
        <dbReference type="PROSITE-ProRule" id="PRU00169"/>
    </source>
</evidence>
<dbReference type="GO" id="GO:0032993">
    <property type="term" value="C:protein-DNA complex"/>
    <property type="evidence" value="ECO:0007669"/>
    <property type="project" value="TreeGrafter"/>
</dbReference>
<protein>
    <submittedName>
        <fullName evidence="10">Response regulator transcription factor</fullName>
    </submittedName>
</protein>
<dbReference type="CDD" id="cd00383">
    <property type="entry name" value="trans_reg_C"/>
    <property type="match status" value="1"/>
</dbReference>
<dbReference type="SUPFAM" id="SSF52172">
    <property type="entry name" value="CheY-like"/>
    <property type="match status" value="1"/>
</dbReference>
<dbReference type="PROSITE" id="PS51755">
    <property type="entry name" value="OMPR_PHOB"/>
    <property type="match status" value="1"/>
</dbReference>
<evidence type="ECO:0000259" key="8">
    <source>
        <dbReference type="PROSITE" id="PS50110"/>
    </source>
</evidence>
<evidence type="ECO:0000313" key="10">
    <source>
        <dbReference type="EMBL" id="MDC7226647.1"/>
    </source>
</evidence>
<keyword evidence="4 7" id="KW-0238">DNA-binding</keyword>
<dbReference type="InterPro" id="IPR001789">
    <property type="entry name" value="Sig_transdc_resp-reg_receiver"/>
</dbReference>
<dbReference type="Pfam" id="PF00486">
    <property type="entry name" value="Trans_reg_C"/>
    <property type="match status" value="1"/>
</dbReference>
<dbReference type="Pfam" id="PF00072">
    <property type="entry name" value="Response_reg"/>
    <property type="match status" value="1"/>
</dbReference>
<keyword evidence="5" id="KW-0804">Transcription</keyword>
<evidence type="ECO:0000313" key="11">
    <source>
        <dbReference type="Proteomes" id="UP001221217"/>
    </source>
</evidence>
<feature type="domain" description="OmpR/PhoB-type" evidence="9">
    <location>
        <begin position="144"/>
        <end position="247"/>
    </location>
</feature>
<dbReference type="InterPro" id="IPR016032">
    <property type="entry name" value="Sig_transdc_resp-reg_C-effctor"/>
</dbReference>
<dbReference type="GO" id="GO:0005829">
    <property type="term" value="C:cytosol"/>
    <property type="evidence" value="ECO:0007669"/>
    <property type="project" value="TreeGrafter"/>
</dbReference>
<dbReference type="PANTHER" id="PTHR48111">
    <property type="entry name" value="REGULATOR OF RPOS"/>
    <property type="match status" value="1"/>
</dbReference>
<keyword evidence="1 6" id="KW-0597">Phosphoprotein</keyword>
<dbReference type="GO" id="GO:0000156">
    <property type="term" value="F:phosphorelay response regulator activity"/>
    <property type="evidence" value="ECO:0007669"/>
    <property type="project" value="TreeGrafter"/>
</dbReference>
<dbReference type="SUPFAM" id="SSF46894">
    <property type="entry name" value="C-terminal effector domain of the bipartite response regulators"/>
    <property type="match status" value="1"/>
</dbReference>
<comment type="caution">
    <text evidence="10">The sequence shown here is derived from an EMBL/GenBank/DDBJ whole genome shotgun (WGS) entry which is preliminary data.</text>
</comment>
<gene>
    <name evidence="10" type="ORF">PQJ61_07765</name>
</gene>
<dbReference type="Gene3D" id="6.10.250.690">
    <property type="match status" value="1"/>
</dbReference>
<dbReference type="PROSITE" id="PS50110">
    <property type="entry name" value="RESPONSE_REGULATORY"/>
    <property type="match status" value="1"/>
</dbReference>
<dbReference type="InterPro" id="IPR036388">
    <property type="entry name" value="WH-like_DNA-bd_sf"/>
</dbReference>
<evidence type="ECO:0000256" key="4">
    <source>
        <dbReference type="ARBA" id="ARBA00023125"/>
    </source>
</evidence>
<evidence type="ECO:0000256" key="2">
    <source>
        <dbReference type="ARBA" id="ARBA00023012"/>
    </source>
</evidence>